<evidence type="ECO:0000256" key="1">
    <source>
        <dbReference type="ARBA" id="ARBA00093634"/>
    </source>
</evidence>
<accession>A0A5A7V950</accession>
<name>A0A5A7V950_CUCMM</name>
<dbReference type="STRING" id="1194695.A0A5A7V950"/>
<dbReference type="PANTHER" id="PTHR31996">
    <property type="entry name" value="COILED-COIL DOMAIN-CONTAINING PROTEIN 115"/>
    <property type="match status" value="1"/>
</dbReference>
<dbReference type="PANTHER" id="PTHR31996:SF2">
    <property type="entry name" value="COILED-COIL DOMAIN-CONTAINING PROTEIN 115"/>
    <property type="match status" value="1"/>
</dbReference>
<dbReference type="Proteomes" id="UP000321393">
    <property type="component" value="Unassembled WGS sequence"/>
</dbReference>
<reference evidence="3 4" key="1">
    <citation type="submission" date="2019-08" db="EMBL/GenBank/DDBJ databases">
        <title>Draft genome sequences of two oriental melons (Cucumis melo L. var makuwa).</title>
        <authorList>
            <person name="Kwon S.-Y."/>
        </authorList>
    </citation>
    <scope>NUCLEOTIDE SEQUENCE [LARGE SCALE GENOMIC DNA]</scope>
    <source>
        <strain evidence="4">cv. SW 3</strain>
        <tissue evidence="3">Leaf</tissue>
    </source>
</reference>
<organism evidence="3 4">
    <name type="scientific">Cucumis melo var. makuwa</name>
    <name type="common">Oriental melon</name>
    <dbReference type="NCBI Taxonomy" id="1194695"/>
    <lineage>
        <taxon>Eukaryota</taxon>
        <taxon>Viridiplantae</taxon>
        <taxon>Streptophyta</taxon>
        <taxon>Embryophyta</taxon>
        <taxon>Tracheophyta</taxon>
        <taxon>Spermatophyta</taxon>
        <taxon>Magnoliopsida</taxon>
        <taxon>eudicotyledons</taxon>
        <taxon>Gunneridae</taxon>
        <taxon>Pentapetalae</taxon>
        <taxon>rosids</taxon>
        <taxon>fabids</taxon>
        <taxon>Cucurbitales</taxon>
        <taxon>Cucurbitaceae</taxon>
        <taxon>Benincaseae</taxon>
        <taxon>Cucumis</taxon>
    </lineage>
</organism>
<feature type="compositionally biased region" description="Basic and acidic residues" evidence="2">
    <location>
        <begin position="82"/>
        <end position="91"/>
    </location>
</feature>
<protein>
    <recommendedName>
        <fullName evidence="1">Vacuolar ATPase assembly protein VMA22</fullName>
    </recommendedName>
</protein>
<dbReference type="GO" id="GO:0051082">
    <property type="term" value="F:unfolded protein binding"/>
    <property type="evidence" value="ECO:0007669"/>
    <property type="project" value="TreeGrafter"/>
</dbReference>
<dbReference type="OrthoDB" id="408631at2759"/>
<comment type="caution">
    <text evidence="3">The sequence shown here is derived from an EMBL/GenBank/DDBJ whole genome shotgun (WGS) entry which is preliminary data.</text>
</comment>
<dbReference type="EMBL" id="SSTE01001889">
    <property type="protein sequence ID" value="KAA0064653.1"/>
    <property type="molecule type" value="Genomic_DNA"/>
</dbReference>
<dbReference type="AlphaFoldDB" id="A0A5A7V950"/>
<dbReference type="InterPro" id="IPR040357">
    <property type="entry name" value="Vma22/CCDC115"/>
</dbReference>
<evidence type="ECO:0000313" key="3">
    <source>
        <dbReference type="EMBL" id="KAA0064653.1"/>
    </source>
</evidence>
<evidence type="ECO:0000313" key="4">
    <source>
        <dbReference type="Proteomes" id="UP000321393"/>
    </source>
</evidence>
<evidence type="ECO:0000256" key="2">
    <source>
        <dbReference type="SAM" id="MobiDB-lite"/>
    </source>
</evidence>
<dbReference type="GO" id="GO:0070072">
    <property type="term" value="P:vacuolar proton-transporting V-type ATPase complex assembly"/>
    <property type="evidence" value="ECO:0007669"/>
    <property type="project" value="InterPro"/>
</dbReference>
<gene>
    <name evidence="3" type="ORF">E6C27_scaffold255G003780</name>
</gene>
<proteinExistence type="predicted"/>
<feature type="region of interest" description="Disordered" evidence="2">
    <location>
        <begin position="82"/>
        <end position="115"/>
    </location>
</feature>
<feature type="compositionally biased region" description="Acidic residues" evidence="2">
    <location>
        <begin position="92"/>
        <end position="106"/>
    </location>
</feature>
<sequence length="261" mass="29356">MAVYMTNVWAWRKNDRPNNTCPNPNWAVIMAHSAKVLLTPRYSLSSLSPSTPIFDARFSPFIPGLISNLTLQISIQSDELSMKKTQDRSLDSEIESEEEDGVEESQQEQQSPQRQDQELCLLQFMDSTDDYLSLLDALSTTLRKGWFELASARHSMGTSRISTALLDLKVHSAATSLRVDERDDGSIGMQPFINLRKWTSSEGGECLGEEKYNDKLQRESDSPQLRQRNVSDLSGTKGTITDTFNVWNSSFPEASISSTFI</sequence>